<keyword evidence="2" id="KW-0440">LIM domain</keyword>
<protein>
    <submittedName>
        <fullName evidence="5">Uncharacterized protein</fullName>
    </submittedName>
</protein>
<keyword evidence="4" id="KW-0963">Cytoplasm</keyword>
<keyword evidence="4" id="KW-0206">Cytoskeleton</keyword>
<comment type="caution">
    <text evidence="5">The sequence shown here is derived from an EMBL/GenBank/DDBJ whole genome shotgun (WGS) entry which is preliminary data.</text>
</comment>
<dbReference type="EMBL" id="JBBPBM010000065">
    <property type="protein sequence ID" value="KAK8515058.1"/>
    <property type="molecule type" value="Genomic_DNA"/>
</dbReference>
<evidence type="ECO:0000313" key="5">
    <source>
        <dbReference type="EMBL" id="KAK8515058.1"/>
    </source>
</evidence>
<comment type="subcellular location">
    <subcellularLocation>
        <location evidence="1">Cytoplasm</location>
        <location evidence="1">Cytoskeleton</location>
    </subcellularLocation>
</comment>
<sequence length="190" mass="21657">MQALQRDTKGSVNKSCLHCRRTFSASNLASHLQLGNYSTMEGVLYCKPHFEQLFKETGNFSKKFQSHRAESIIIGDLTVSLFAGQVHERERVKSGKGIAFCSFFRYVGLVQLGFPFSERRGMNRFRVVHVQFEIINCSRKSYRCKHLYWFHRGCPTIPSNHASFLSPSSHTSLASFLSPSSHTSDQVRVD</sequence>
<evidence type="ECO:0000256" key="4">
    <source>
        <dbReference type="ARBA" id="ARBA00023212"/>
    </source>
</evidence>
<dbReference type="SUPFAM" id="SSF57716">
    <property type="entry name" value="Glucocorticoid receptor-like (DNA-binding domain)"/>
    <property type="match status" value="1"/>
</dbReference>
<evidence type="ECO:0000256" key="3">
    <source>
        <dbReference type="ARBA" id="ARBA00023203"/>
    </source>
</evidence>
<proteinExistence type="predicted"/>
<reference evidence="5 6" key="1">
    <citation type="journal article" date="2024" name="G3 (Bethesda)">
        <title>Genome assembly of Hibiscus sabdariffa L. provides insights into metabolisms of medicinal natural products.</title>
        <authorList>
            <person name="Kim T."/>
        </authorList>
    </citation>
    <scope>NUCLEOTIDE SEQUENCE [LARGE SCALE GENOMIC DNA]</scope>
    <source>
        <strain evidence="5">TK-2024</strain>
        <tissue evidence="5">Old leaves</tissue>
    </source>
</reference>
<evidence type="ECO:0000256" key="1">
    <source>
        <dbReference type="ARBA" id="ARBA00004245"/>
    </source>
</evidence>
<keyword evidence="3" id="KW-0009">Actin-binding</keyword>
<name>A0ABR2C6L2_9ROSI</name>
<keyword evidence="2" id="KW-0862">Zinc</keyword>
<keyword evidence="6" id="KW-1185">Reference proteome</keyword>
<dbReference type="PANTHER" id="PTHR24206">
    <property type="entry name" value="OS06G0237300 PROTEIN"/>
    <property type="match status" value="1"/>
</dbReference>
<evidence type="ECO:0000256" key="2">
    <source>
        <dbReference type="ARBA" id="ARBA00023038"/>
    </source>
</evidence>
<accession>A0ABR2C6L2</accession>
<evidence type="ECO:0000313" key="6">
    <source>
        <dbReference type="Proteomes" id="UP001472677"/>
    </source>
</evidence>
<organism evidence="5 6">
    <name type="scientific">Hibiscus sabdariffa</name>
    <name type="common">roselle</name>
    <dbReference type="NCBI Taxonomy" id="183260"/>
    <lineage>
        <taxon>Eukaryota</taxon>
        <taxon>Viridiplantae</taxon>
        <taxon>Streptophyta</taxon>
        <taxon>Embryophyta</taxon>
        <taxon>Tracheophyta</taxon>
        <taxon>Spermatophyta</taxon>
        <taxon>Magnoliopsida</taxon>
        <taxon>eudicotyledons</taxon>
        <taxon>Gunneridae</taxon>
        <taxon>Pentapetalae</taxon>
        <taxon>rosids</taxon>
        <taxon>malvids</taxon>
        <taxon>Malvales</taxon>
        <taxon>Malvaceae</taxon>
        <taxon>Malvoideae</taxon>
        <taxon>Hibiscus</taxon>
    </lineage>
</organism>
<gene>
    <name evidence="5" type="ORF">V6N12_001219</name>
</gene>
<dbReference type="Proteomes" id="UP001472677">
    <property type="component" value="Unassembled WGS sequence"/>
</dbReference>
<keyword evidence="2" id="KW-0479">Metal-binding</keyword>